<dbReference type="EMBL" id="FZQA01000004">
    <property type="protein sequence ID" value="SNT74232.1"/>
    <property type="molecule type" value="Genomic_DNA"/>
</dbReference>
<dbReference type="PROSITE" id="PS51819">
    <property type="entry name" value="VOC"/>
    <property type="match status" value="1"/>
</dbReference>
<dbReference type="Pfam" id="PF00903">
    <property type="entry name" value="Glyoxalase"/>
    <property type="match status" value="1"/>
</dbReference>
<evidence type="ECO:0000259" key="2">
    <source>
        <dbReference type="PROSITE" id="PS51819"/>
    </source>
</evidence>
<dbReference type="PANTHER" id="PTHR43048">
    <property type="entry name" value="METHYLMALONYL-COA EPIMERASE"/>
    <property type="match status" value="1"/>
</dbReference>
<evidence type="ECO:0000313" key="3">
    <source>
        <dbReference type="EMBL" id="SNT74232.1"/>
    </source>
</evidence>
<dbReference type="InterPro" id="IPR029068">
    <property type="entry name" value="Glyas_Bleomycin-R_OHBP_Dase"/>
</dbReference>
<gene>
    <name evidence="3" type="ORF">SAMN06297382_2142</name>
</gene>
<keyword evidence="4" id="KW-1185">Reference proteome</keyword>
<evidence type="ECO:0000256" key="1">
    <source>
        <dbReference type="ARBA" id="ARBA00022723"/>
    </source>
</evidence>
<sequence>MRRGKKMRLYRIILPVPDIEAAQSFYDALLGLSGERVSPGRRYYDLGGVVLALYDPAADGDPLGEGWRHHENQYVYIAVDDLEAAFARAKKTGAAMLSERIESMPWGERLFYVRDPFGAPVCFVDAATLFTGSGAGARPAQIS</sequence>
<dbReference type="InterPro" id="IPR037523">
    <property type="entry name" value="VOC_core"/>
</dbReference>
<dbReference type="SUPFAM" id="SSF54593">
    <property type="entry name" value="Glyoxalase/Bleomycin resistance protein/Dihydroxybiphenyl dioxygenase"/>
    <property type="match status" value="1"/>
</dbReference>
<keyword evidence="1" id="KW-0479">Metal-binding</keyword>
<dbReference type="GO" id="GO:0046491">
    <property type="term" value="P:L-methylmalonyl-CoA metabolic process"/>
    <property type="evidence" value="ECO:0007669"/>
    <property type="project" value="TreeGrafter"/>
</dbReference>
<dbReference type="Gene3D" id="3.10.180.10">
    <property type="entry name" value="2,3-Dihydroxybiphenyl 1,2-Dioxygenase, domain 1"/>
    <property type="match status" value="1"/>
</dbReference>
<dbReference type="Proteomes" id="UP000198346">
    <property type="component" value="Unassembled WGS sequence"/>
</dbReference>
<dbReference type="AlphaFoldDB" id="A0A239PWB3"/>
<dbReference type="GO" id="GO:0046872">
    <property type="term" value="F:metal ion binding"/>
    <property type="evidence" value="ECO:0007669"/>
    <property type="project" value="UniProtKB-KW"/>
</dbReference>
<dbReference type="InterPro" id="IPR004360">
    <property type="entry name" value="Glyas_Fos-R_dOase_dom"/>
</dbReference>
<feature type="domain" description="VOC" evidence="2">
    <location>
        <begin position="8"/>
        <end position="126"/>
    </location>
</feature>
<name>A0A239PWB3_9PROT</name>
<protein>
    <recommendedName>
        <fullName evidence="2">VOC domain-containing protein</fullName>
    </recommendedName>
</protein>
<evidence type="ECO:0000313" key="4">
    <source>
        <dbReference type="Proteomes" id="UP000198346"/>
    </source>
</evidence>
<proteinExistence type="predicted"/>
<reference evidence="3 4" key="1">
    <citation type="submission" date="2017-07" db="EMBL/GenBank/DDBJ databases">
        <authorList>
            <person name="Sun Z.S."/>
            <person name="Albrecht U."/>
            <person name="Echele G."/>
            <person name="Lee C.C."/>
        </authorList>
    </citation>
    <scope>NUCLEOTIDE SEQUENCE [LARGE SCALE GENOMIC DNA]</scope>
    <source>
        <strain evidence="3 4">CGMCC 1.12710</strain>
    </source>
</reference>
<organism evidence="3 4">
    <name type="scientific">Amphiplicatus metriothermophilus</name>
    <dbReference type="NCBI Taxonomy" id="1519374"/>
    <lineage>
        <taxon>Bacteria</taxon>
        <taxon>Pseudomonadati</taxon>
        <taxon>Pseudomonadota</taxon>
        <taxon>Alphaproteobacteria</taxon>
        <taxon>Parvularculales</taxon>
        <taxon>Parvularculaceae</taxon>
        <taxon>Amphiplicatus</taxon>
    </lineage>
</organism>
<accession>A0A239PWB3</accession>
<dbReference type="PANTHER" id="PTHR43048:SF4">
    <property type="entry name" value="RING-CLEAVING DIOXYGENASE-RELATED"/>
    <property type="match status" value="1"/>
</dbReference>
<dbReference type="InterPro" id="IPR051785">
    <property type="entry name" value="MMCE/EMCE_epimerase"/>
</dbReference>
<dbReference type="GO" id="GO:0004493">
    <property type="term" value="F:methylmalonyl-CoA epimerase activity"/>
    <property type="evidence" value="ECO:0007669"/>
    <property type="project" value="TreeGrafter"/>
</dbReference>